<keyword evidence="3" id="KW-0694">RNA-binding</keyword>
<sequence length="119" mass="13896">MPRVKTGVVRRRRHKRLLKLAKGFYSGRRKHFRKAKEQVERSLMYAFRDRKQKKREFRKLWIIRINAACRLNGMNYSTFMNGLHKAGIELDRKILADMAMNDAAAFSAVVEASKAALAK</sequence>
<evidence type="ECO:0000256" key="1">
    <source>
        <dbReference type="ARBA" id="ARBA00007698"/>
    </source>
</evidence>
<dbReference type="FunFam" id="1.10.1900.20:FF:000001">
    <property type="entry name" value="50S ribosomal protein L20"/>
    <property type="match status" value="1"/>
</dbReference>
<proteinExistence type="inferred from homology"/>
<dbReference type="GO" id="GO:1990904">
    <property type="term" value="C:ribonucleoprotein complex"/>
    <property type="evidence" value="ECO:0007669"/>
    <property type="project" value="UniProtKB-KW"/>
</dbReference>
<dbReference type="Gene3D" id="1.10.1900.20">
    <property type="entry name" value="Ribosomal protein L20"/>
    <property type="match status" value="1"/>
</dbReference>
<dbReference type="PROSITE" id="PS00937">
    <property type="entry name" value="RIBOSOMAL_L20"/>
    <property type="match status" value="1"/>
</dbReference>
<keyword evidence="4 6" id="KW-0689">Ribosomal protein</keyword>
<dbReference type="GO" id="GO:0006412">
    <property type="term" value="P:translation"/>
    <property type="evidence" value="ECO:0007669"/>
    <property type="project" value="InterPro"/>
</dbReference>
<evidence type="ECO:0000256" key="5">
    <source>
        <dbReference type="ARBA" id="ARBA00023274"/>
    </source>
</evidence>
<dbReference type="AlphaFoldDB" id="A0A1W1CFF2"/>
<evidence type="ECO:0000256" key="4">
    <source>
        <dbReference type="ARBA" id="ARBA00022980"/>
    </source>
</evidence>
<dbReference type="Pfam" id="PF00453">
    <property type="entry name" value="Ribosomal_L20"/>
    <property type="match status" value="1"/>
</dbReference>
<dbReference type="HAMAP" id="MF_00382">
    <property type="entry name" value="Ribosomal_bL20"/>
    <property type="match status" value="1"/>
</dbReference>
<evidence type="ECO:0000256" key="2">
    <source>
        <dbReference type="ARBA" id="ARBA00022730"/>
    </source>
</evidence>
<keyword evidence="2" id="KW-0699">rRNA-binding</keyword>
<accession>A0A1W1CFF2</accession>
<protein>
    <submittedName>
        <fullName evidence="6">LSU ribosomal protein L20p</fullName>
    </submittedName>
</protein>
<dbReference type="InterPro" id="IPR049946">
    <property type="entry name" value="RIBOSOMAL_L20_CS"/>
</dbReference>
<dbReference type="InterPro" id="IPR035566">
    <property type="entry name" value="Ribosomal_protein_bL20_C"/>
</dbReference>
<dbReference type="GO" id="GO:0019843">
    <property type="term" value="F:rRNA binding"/>
    <property type="evidence" value="ECO:0007669"/>
    <property type="project" value="UniProtKB-KW"/>
</dbReference>
<dbReference type="PANTHER" id="PTHR10986">
    <property type="entry name" value="39S RIBOSOMAL PROTEIN L20"/>
    <property type="match status" value="1"/>
</dbReference>
<gene>
    <name evidence="6" type="ORF">MNB_SM-6-530</name>
</gene>
<evidence type="ECO:0000256" key="3">
    <source>
        <dbReference type="ARBA" id="ARBA00022884"/>
    </source>
</evidence>
<dbReference type="SUPFAM" id="SSF74731">
    <property type="entry name" value="Ribosomal protein L20"/>
    <property type="match status" value="1"/>
</dbReference>
<reference evidence="6" key="1">
    <citation type="submission" date="2016-10" db="EMBL/GenBank/DDBJ databases">
        <authorList>
            <person name="de Groot N.N."/>
        </authorList>
    </citation>
    <scope>NUCLEOTIDE SEQUENCE</scope>
</reference>
<dbReference type="InterPro" id="IPR005813">
    <property type="entry name" value="Ribosomal_bL20"/>
</dbReference>
<dbReference type="GO" id="GO:0005840">
    <property type="term" value="C:ribosome"/>
    <property type="evidence" value="ECO:0007669"/>
    <property type="project" value="UniProtKB-KW"/>
</dbReference>
<dbReference type="CDD" id="cd07026">
    <property type="entry name" value="Ribosomal_L20"/>
    <property type="match status" value="1"/>
</dbReference>
<comment type="similarity">
    <text evidence="1">Belongs to the bacterial ribosomal protein bL20 family.</text>
</comment>
<name>A0A1W1CFF2_9ZZZZ</name>
<organism evidence="6">
    <name type="scientific">hydrothermal vent metagenome</name>
    <dbReference type="NCBI Taxonomy" id="652676"/>
    <lineage>
        <taxon>unclassified sequences</taxon>
        <taxon>metagenomes</taxon>
        <taxon>ecological metagenomes</taxon>
    </lineage>
</organism>
<dbReference type="PRINTS" id="PR00062">
    <property type="entry name" value="RIBOSOMALL20"/>
</dbReference>
<dbReference type="GO" id="GO:0003735">
    <property type="term" value="F:structural constituent of ribosome"/>
    <property type="evidence" value="ECO:0007669"/>
    <property type="project" value="InterPro"/>
</dbReference>
<dbReference type="NCBIfam" id="TIGR01032">
    <property type="entry name" value="rplT_bact"/>
    <property type="match status" value="1"/>
</dbReference>
<keyword evidence="5" id="KW-0687">Ribonucleoprotein</keyword>
<evidence type="ECO:0000313" key="6">
    <source>
        <dbReference type="EMBL" id="SFV64509.1"/>
    </source>
</evidence>
<dbReference type="EMBL" id="FPHK01000078">
    <property type="protein sequence ID" value="SFV64509.1"/>
    <property type="molecule type" value="Genomic_DNA"/>
</dbReference>
<dbReference type="Gene3D" id="6.10.160.10">
    <property type="match status" value="1"/>
</dbReference>